<dbReference type="AlphaFoldDB" id="A0AA35VBJ6"/>
<dbReference type="CDD" id="cd03214">
    <property type="entry name" value="ABC_Iron-Siderophores_B12_Hemin"/>
    <property type="match status" value="1"/>
</dbReference>
<name>A0AA35VBJ6_9PROT</name>
<comment type="caution">
    <text evidence="7">The sequence shown here is derived from an EMBL/GenBank/DDBJ whole genome shotgun (WGS) entry which is preliminary data.</text>
</comment>
<dbReference type="Proteomes" id="UP001176960">
    <property type="component" value="Unassembled WGS sequence"/>
</dbReference>
<evidence type="ECO:0000256" key="1">
    <source>
        <dbReference type="ARBA" id="ARBA00022448"/>
    </source>
</evidence>
<comment type="function">
    <text evidence="5">Part of the ABC transporter complex HmuTUV involved in hemin import. Responsible for energy coupling to the transport system.</text>
</comment>
<sequence length="278" mass="29808">MTLRLEAVSCRVGSRLLLDAVSLEVPRGAMVAVVGPNGAGKSTLLRVASGLIEPEAGDVTFDGIPLKDMTPERLAMRRAMLTQDSPLRTRFPVMDLVRTGLRGVPAKQVDAFAALALRRVGLADFARRDVLSLSGGERQRVHLARVLAQLEAGALSDTPGLLLLDEPLSAQDLPRQALVLDIAREHTRRGGSCLVVLHDLNWAASRADSIMVLSQGRVCATGPPHAVLTPDMLKETFAVAAPRVHMHDRSGRPFVVPHDITAAQASETERKAAPCILP</sequence>
<keyword evidence="8" id="KW-1185">Reference proteome</keyword>
<reference evidence="7" key="1">
    <citation type="submission" date="2023-03" db="EMBL/GenBank/DDBJ databases">
        <authorList>
            <person name="Cleenwerck I."/>
        </authorList>
    </citation>
    <scope>NUCLEOTIDE SEQUENCE</scope>
    <source>
        <strain evidence="7">LMG 32879</strain>
    </source>
</reference>
<dbReference type="GO" id="GO:0016887">
    <property type="term" value="F:ATP hydrolysis activity"/>
    <property type="evidence" value="ECO:0007669"/>
    <property type="project" value="InterPro"/>
</dbReference>
<dbReference type="Gene3D" id="3.40.50.300">
    <property type="entry name" value="P-loop containing nucleotide triphosphate hydrolases"/>
    <property type="match status" value="1"/>
</dbReference>
<keyword evidence="2" id="KW-0547">Nucleotide-binding</keyword>
<dbReference type="SMART" id="SM00382">
    <property type="entry name" value="AAA"/>
    <property type="match status" value="1"/>
</dbReference>
<dbReference type="EMBL" id="CATKSH010000005">
    <property type="protein sequence ID" value="CAI9120382.1"/>
    <property type="molecule type" value="Genomic_DNA"/>
</dbReference>
<dbReference type="SUPFAM" id="SSF52540">
    <property type="entry name" value="P-loop containing nucleoside triphosphate hydrolases"/>
    <property type="match status" value="1"/>
</dbReference>
<dbReference type="PANTHER" id="PTHR42794:SF1">
    <property type="entry name" value="HEMIN IMPORT ATP-BINDING PROTEIN HMUV"/>
    <property type="match status" value="1"/>
</dbReference>
<dbReference type="PROSITE" id="PS50893">
    <property type="entry name" value="ABC_TRANSPORTER_2"/>
    <property type="match status" value="1"/>
</dbReference>
<keyword evidence="1" id="KW-0813">Transport</keyword>
<dbReference type="RefSeq" id="WP_289842617.1">
    <property type="nucleotide sequence ID" value="NZ_CATKSH010000005.1"/>
</dbReference>
<evidence type="ECO:0000256" key="5">
    <source>
        <dbReference type="ARBA" id="ARBA00037066"/>
    </source>
</evidence>
<evidence type="ECO:0000313" key="8">
    <source>
        <dbReference type="Proteomes" id="UP001176960"/>
    </source>
</evidence>
<proteinExistence type="predicted"/>
<dbReference type="InterPro" id="IPR003439">
    <property type="entry name" value="ABC_transporter-like_ATP-bd"/>
</dbReference>
<organism evidence="7 8">
    <name type="scientific">Brytella acorum</name>
    <dbReference type="NCBI Taxonomy" id="2959299"/>
    <lineage>
        <taxon>Bacteria</taxon>
        <taxon>Pseudomonadati</taxon>
        <taxon>Pseudomonadota</taxon>
        <taxon>Alphaproteobacteria</taxon>
        <taxon>Acetobacterales</taxon>
        <taxon>Acetobacteraceae</taxon>
        <taxon>Brytella</taxon>
    </lineage>
</organism>
<evidence type="ECO:0000259" key="6">
    <source>
        <dbReference type="PROSITE" id="PS50893"/>
    </source>
</evidence>
<dbReference type="InterPro" id="IPR027417">
    <property type="entry name" value="P-loop_NTPase"/>
</dbReference>
<keyword evidence="3 7" id="KW-0067">ATP-binding</keyword>
<dbReference type="Pfam" id="PF00005">
    <property type="entry name" value="ABC_tran"/>
    <property type="match status" value="1"/>
</dbReference>
<dbReference type="GO" id="GO:0005524">
    <property type="term" value="F:ATP binding"/>
    <property type="evidence" value="ECO:0007669"/>
    <property type="project" value="UniProtKB-KW"/>
</dbReference>
<dbReference type="InterPro" id="IPR003593">
    <property type="entry name" value="AAA+_ATPase"/>
</dbReference>
<evidence type="ECO:0000256" key="3">
    <source>
        <dbReference type="ARBA" id="ARBA00022840"/>
    </source>
</evidence>
<feature type="domain" description="ABC transporter" evidence="6">
    <location>
        <begin position="3"/>
        <end position="240"/>
    </location>
</feature>
<keyword evidence="4" id="KW-1278">Translocase</keyword>
<evidence type="ECO:0000256" key="2">
    <source>
        <dbReference type="ARBA" id="ARBA00022741"/>
    </source>
</evidence>
<dbReference type="PANTHER" id="PTHR42794">
    <property type="entry name" value="HEMIN IMPORT ATP-BINDING PROTEIN HMUV"/>
    <property type="match status" value="1"/>
</dbReference>
<gene>
    <name evidence="7" type="ORF">LMG32879_001214</name>
</gene>
<protein>
    <submittedName>
        <fullName evidence="7">ATP-binding cassette domain-containing protein</fullName>
    </submittedName>
</protein>
<evidence type="ECO:0000313" key="7">
    <source>
        <dbReference type="EMBL" id="CAI9120382.1"/>
    </source>
</evidence>
<accession>A0AA35VBJ6</accession>
<evidence type="ECO:0000256" key="4">
    <source>
        <dbReference type="ARBA" id="ARBA00022967"/>
    </source>
</evidence>